<proteinExistence type="inferred from homology"/>
<organism evidence="4 5">
    <name type="scientific">Rhizobium hidalgonense</name>
    <dbReference type="NCBI Taxonomy" id="1538159"/>
    <lineage>
        <taxon>Bacteria</taxon>
        <taxon>Pseudomonadati</taxon>
        <taxon>Pseudomonadota</taxon>
        <taxon>Alphaproteobacteria</taxon>
        <taxon>Hyphomicrobiales</taxon>
        <taxon>Rhizobiaceae</taxon>
        <taxon>Rhizobium/Agrobacterium group</taxon>
        <taxon>Rhizobium</taxon>
    </lineage>
</organism>
<evidence type="ECO:0000313" key="5">
    <source>
        <dbReference type="Proteomes" id="UP000219914"/>
    </source>
</evidence>
<keyword evidence="2" id="KW-0560">Oxidoreductase</keyword>
<dbReference type="CDD" id="cd05233">
    <property type="entry name" value="SDR_c"/>
    <property type="match status" value="1"/>
</dbReference>
<comment type="caution">
    <text evidence="4">The sequence shown here is derived from an EMBL/GenBank/DDBJ whole genome shotgun (WGS) entry which is preliminary data.</text>
</comment>
<dbReference type="SMART" id="SM00822">
    <property type="entry name" value="PKS_KR"/>
    <property type="match status" value="1"/>
</dbReference>
<protein>
    <submittedName>
        <fullName evidence="4">Short-chain dehydrogenase</fullName>
    </submittedName>
</protein>
<evidence type="ECO:0000259" key="3">
    <source>
        <dbReference type="SMART" id="SM00822"/>
    </source>
</evidence>
<dbReference type="InterPro" id="IPR002347">
    <property type="entry name" value="SDR_fam"/>
</dbReference>
<evidence type="ECO:0000256" key="2">
    <source>
        <dbReference type="ARBA" id="ARBA00023002"/>
    </source>
</evidence>
<feature type="domain" description="Ketoreductase" evidence="3">
    <location>
        <begin position="3"/>
        <end position="173"/>
    </location>
</feature>
<dbReference type="PANTHER" id="PTHR44196">
    <property type="entry name" value="DEHYDROGENASE/REDUCTASE SDR FAMILY MEMBER 7B"/>
    <property type="match status" value="1"/>
</dbReference>
<dbReference type="PANTHER" id="PTHR44196:SF1">
    <property type="entry name" value="DEHYDROGENASE_REDUCTASE SDR FAMILY MEMBER 7B"/>
    <property type="match status" value="1"/>
</dbReference>
<dbReference type="InterPro" id="IPR057326">
    <property type="entry name" value="KR_dom"/>
</dbReference>
<dbReference type="EMBL" id="NWSY01000054">
    <property type="protein sequence ID" value="PDT19302.1"/>
    <property type="molecule type" value="Genomic_DNA"/>
</dbReference>
<name>A0ABX4JKK1_9HYPH</name>
<keyword evidence="5" id="KW-1185">Reference proteome</keyword>
<evidence type="ECO:0000256" key="1">
    <source>
        <dbReference type="ARBA" id="ARBA00006484"/>
    </source>
</evidence>
<dbReference type="Proteomes" id="UP000219914">
    <property type="component" value="Unassembled WGS sequence"/>
</dbReference>
<evidence type="ECO:0000313" key="4">
    <source>
        <dbReference type="EMBL" id="PDT19302.1"/>
    </source>
</evidence>
<gene>
    <name evidence="4" type="ORF">CO674_33780</name>
</gene>
<dbReference type="InterPro" id="IPR036291">
    <property type="entry name" value="NAD(P)-bd_dom_sf"/>
</dbReference>
<dbReference type="RefSeq" id="WP_097537446.1">
    <property type="nucleotide sequence ID" value="NZ_JAVLSE010000013.1"/>
</dbReference>
<reference evidence="4 5" key="1">
    <citation type="submission" date="2017-09" db="EMBL/GenBank/DDBJ databases">
        <title>Comparative genomics of rhizobia isolated from Phaseolus vulgaris in China.</title>
        <authorList>
            <person name="Tong W."/>
        </authorList>
    </citation>
    <scope>NUCLEOTIDE SEQUENCE [LARGE SCALE GENOMIC DNA]</scope>
    <source>
        <strain evidence="4 5">FH14</strain>
    </source>
</reference>
<dbReference type="SUPFAM" id="SSF51735">
    <property type="entry name" value="NAD(P)-binding Rossmann-fold domains"/>
    <property type="match status" value="1"/>
</dbReference>
<dbReference type="Pfam" id="PF00106">
    <property type="entry name" value="adh_short"/>
    <property type="match status" value="1"/>
</dbReference>
<sequence>MKKNILIVGGSSGIGLELARHYVGEGHRVCITGRGDPGLSNAQFFRLPITASADDLAKGISDLVAAFHGVHTLVYAAGFLQRGPIETLSDEALLTMTHVGLLAPMMLAARLKPLAPTPLKLMLVTSSSQYTPRPQEPAYSATKAGLAMLGACLVRDPGFGKVLVVAPSGIQTPFWDRTDEDTSTMLDPIWTAEQIVALSSGPFKYKYAKLLRNPARVEVVETFDNNFSPIN</sequence>
<dbReference type="PRINTS" id="PR00081">
    <property type="entry name" value="GDHRDH"/>
</dbReference>
<dbReference type="Gene3D" id="3.40.50.720">
    <property type="entry name" value="NAD(P)-binding Rossmann-like Domain"/>
    <property type="match status" value="1"/>
</dbReference>
<comment type="similarity">
    <text evidence="1">Belongs to the short-chain dehydrogenases/reductases (SDR) family.</text>
</comment>
<accession>A0ABX4JKK1</accession>